<dbReference type="PIRSF" id="PIRSF029347">
    <property type="entry name" value="RecF"/>
    <property type="match status" value="1"/>
</dbReference>
<dbReference type="Proteomes" id="UP000706151">
    <property type="component" value="Unassembled WGS sequence"/>
</dbReference>
<dbReference type="GO" id="GO:0005524">
    <property type="term" value="F:ATP binding"/>
    <property type="evidence" value="ECO:0007669"/>
    <property type="project" value="InterPro"/>
</dbReference>
<dbReference type="SUPFAM" id="SSF52540">
    <property type="entry name" value="P-loop containing nucleoside triphosphate hydrolases"/>
    <property type="match status" value="1"/>
</dbReference>
<dbReference type="PANTHER" id="PTHR43581:SF4">
    <property type="entry name" value="ATP_GTP PHOSPHATASE"/>
    <property type="match status" value="1"/>
</dbReference>
<evidence type="ECO:0000259" key="2">
    <source>
        <dbReference type="Pfam" id="PF13304"/>
    </source>
</evidence>
<dbReference type="EMBL" id="JADJOT010000002">
    <property type="protein sequence ID" value="MBK7952878.1"/>
    <property type="molecule type" value="Genomic_DNA"/>
</dbReference>
<dbReference type="GO" id="GO:0016887">
    <property type="term" value="F:ATP hydrolysis activity"/>
    <property type="evidence" value="ECO:0007669"/>
    <property type="project" value="InterPro"/>
</dbReference>
<proteinExistence type="predicted"/>
<accession>A0A935T8F5</accession>
<dbReference type="CDD" id="cd00267">
    <property type="entry name" value="ABC_ATPase"/>
    <property type="match status" value="1"/>
</dbReference>
<evidence type="ECO:0000259" key="1">
    <source>
        <dbReference type="Pfam" id="PF13175"/>
    </source>
</evidence>
<comment type="caution">
    <text evidence="3">The sequence shown here is derived from an EMBL/GenBank/DDBJ whole genome shotgun (WGS) entry which is preliminary data.</text>
</comment>
<dbReference type="Gene3D" id="3.40.50.300">
    <property type="entry name" value="P-loop containing nucleotide triphosphate hydrolases"/>
    <property type="match status" value="2"/>
</dbReference>
<feature type="domain" description="Endonuclease GajA/Old nuclease/RecF-like AAA" evidence="1">
    <location>
        <begin position="1"/>
        <end position="46"/>
    </location>
</feature>
<dbReference type="InterPro" id="IPR051396">
    <property type="entry name" value="Bact_Antivir_Def_Nuclease"/>
</dbReference>
<reference evidence="3 4" key="1">
    <citation type="submission" date="2020-10" db="EMBL/GenBank/DDBJ databases">
        <title>Connecting structure to function with the recovery of over 1000 high-quality activated sludge metagenome-assembled genomes encoding full-length rRNA genes using long-read sequencing.</title>
        <authorList>
            <person name="Singleton C.M."/>
            <person name="Petriglieri F."/>
            <person name="Kristensen J.M."/>
            <person name="Kirkegaard R.H."/>
            <person name="Michaelsen T.Y."/>
            <person name="Andersen M.H."/>
            <person name="Karst S.M."/>
            <person name="Dueholm M.S."/>
            <person name="Nielsen P.H."/>
            <person name="Albertsen M."/>
        </authorList>
    </citation>
    <scope>NUCLEOTIDE SEQUENCE [LARGE SCALE GENOMIC DNA]</scope>
    <source>
        <strain evidence="3">Fred_18-Q3-R57-64_BAT3C.720</strain>
    </source>
</reference>
<dbReference type="InterPro" id="IPR041685">
    <property type="entry name" value="AAA_GajA/Old/RecF-like"/>
</dbReference>
<dbReference type="Pfam" id="PF13175">
    <property type="entry name" value="AAA_15"/>
    <property type="match status" value="1"/>
</dbReference>
<protein>
    <submittedName>
        <fullName evidence="3">AAA family ATPase</fullName>
    </submittedName>
</protein>
<sequence length="390" mass="44100">MIETISVTNFKSLARFSLRLSKFNCLVGMNGAGKSTVLQAIDFIAQLMEGRISDWLEMREWTAQELHCKLRPESSIGLTVSYRLNDGRQLTWMATFNRHELRCSQEVLVVPGGGVQLRVKGKNYRLENGAEIPIVFHYQGSILSQLRDDTLPMVVQEFRDSMRRVRSLELLAPNLMRKRARTTDSDIGSGGEKLTAFLHGIKGPQRSVLVDLLKTFYPQLIDFKVSSQRAGWKKLNVIEQFGSQRLETEARHINDGLLRVLAILAQTDSNRSLILLDEIENGMNPEIIEKLVDVLVKASQQILVTSHSPMILNYLDDEIARQAVNFIYKNQKGETRARPFFSIPRIGEKLKVMGPGEAFVDTDLNLLTQECVALDDKELAEEAARAAENR</sequence>
<dbReference type="Pfam" id="PF13304">
    <property type="entry name" value="AAA_21"/>
    <property type="match status" value="1"/>
</dbReference>
<dbReference type="AlphaFoldDB" id="A0A935T8F5"/>
<name>A0A935T8F5_9PROT</name>
<dbReference type="InterPro" id="IPR003959">
    <property type="entry name" value="ATPase_AAA_core"/>
</dbReference>
<dbReference type="InterPro" id="IPR027417">
    <property type="entry name" value="P-loop_NTPase"/>
</dbReference>
<evidence type="ECO:0000313" key="3">
    <source>
        <dbReference type="EMBL" id="MBK7952878.1"/>
    </source>
</evidence>
<evidence type="ECO:0000313" key="4">
    <source>
        <dbReference type="Proteomes" id="UP000706151"/>
    </source>
</evidence>
<organism evidence="3 4">
    <name type="scientific">Candidatus Accumulibacter affinis</name>
    <dbReference type="NCBI Taxonomy" id="2954384"/>
    <lineage>
        <taxon>Bacteria</taxon>
        <taxon>Pseudomonadati</taxon>
        <taxon>Pseudomonadota</taxon>
        <taxon>Betaproteobacteria</taxon>
        <taxon>Candidatus Accumulibacter</taxon>
    </lineage>
</organism>
<feature type="domain" description="ATPase AAA-type core" evidence="2">
    <location>
        <begin position="221"/>
        <end position="312"/>
    </location>
</feature>
<dbReference type="PANTHER" id="PTHR43581">
    <property type="entry name" value="ATP/GTP PHOSPHATASE"/>
    <property type="match status" value="1"/>
</dbReference>
<gene>
    <name evidence="3" type="ORF">IPK02_02300</name>
</gene>
<dbReference type="InterPro" id="IPR014555">
    <property type="entry name" value="RecF-like"/>
</dbReference>